<dbReference type="RefSeq" id="WP_090940591.1">
    <property type="nucleotide sequence ID" value="NZ_FOTS01000039.1"/>
</dbReference>
<name>A0A1I4MXT9_9FIRM</name>
<dbReference type="PANTHER" id="PTHR14119:SF3">
    <property type="entry name" value="ISOCHORISMATASE DOMAIN-CONTAINING PROTEIN 2"/>
    <property type="match status" value="1"/>
</dbReference>
<dbReference type="AlphaFoldDB" id="A0A1I4MXT9"/>
<dbReference type="EMBL" id="FOTS01000039">
    <property type="protein sequence ID" value="SFM07905.1"/>
    <property type="molecule type" value="Genomic_DNA"/>
</dbReference>
<dbReference type="InterPro" id="IPR036380">
    <property type="entry name" value="Isochorismatase-like_sf"/>
</dbReference>
<dbReference type="InterPro" id="IPR050993">
    <property type="entry name" value="Isochorismatase_domain"/>
</dbReference>
<dbReference type="SUPFAM" id="SSF52499">
    <property type="entry name" value="Isochorismatase-like hydrolases"/>
    <property type="match status" value="1"/>
</dbReference>
<gene>
    <name evidence="2" type="ORF">SAMN04490355_10395</name>
</gene>
<dbReference type="InterPro" id="IPR000868">
    <property type="entry name" value="Isochorismatase-like_dom"/>
</dbReference>
<evidence type="ECO:0000313" key="3">
    <source>
        <dbReference type="Proteomes" id="UP000199520"/>
    </source>
</evidence>
<dbReference type="OrthoDB" id="9789777at2"/>
<reference evidence="3" key="1">
    <citation type="submission" date="2016-10" db="EMBL/GenBank/DDBJ databases">
        <authorList>
            <person name="Varghese N."/>
            <person name="Submissions S."/>
        </authorList>
    </citation>
    <scope>NUCLEOTIDE SEQUENCE [LARGE SCALE GENOMIC DNA]</scope>
    <source>
        <strain evidence="3">DSM 13327</strain>
    </source>
</reference>
<organism evidence="2 3">
    <name type="scientific">Pelosinus propionicus DSM 13327</name>
    <dbReference type="NCBI Taxonomy" id="1123291"/>
    <lineage>
        <taxon>Bacteria</taxon>
        <taxon>Bacillati</taxon>
        <taxon>Bacillota</taxon>
        <taxon>Negativicutes</taxon>
        <taxon>Selenomonadales</taxon>
        <taxon>Sporomusaceae</taxon>
        <taxon>Pelosinus</taxon>
    </lineage>
</organism>
<sequence length="178" mass="19975">MRLEKEKSQFLMVDVQEKLFPYIVGGELIVKKIITLIEGLKALEVPIMAAQQYPKGLGNTIEQLRPYFSNYHDKTTFSCCGNEALVKELHERNSKNVIIAGIEAHICVLQTVVDLKSLGFQPIVCADAVGSRARSDYEIALERMKYEGAILTTVESILFELCYQAGSDAFRTISRLVK</sequence>
<protein>
    <submittedName>
        <fullName evidence="2">Nicotinamidase-related amidase</fullName>
    </submittedName>
</protein>
<dbReference type="Pfam" id="PF00857">
    <property type="entry name" value="Isochorismatase"/>
    <property type="match status" value="1"/>
</dbReference>
<proteinExistence type="predicted"/>
<feature type="domain" description="Isochorismatase-like" evidence="1">
    <location>
        <begin position="10"/>
        <end position="155"/>
    </location>
</feature>
<keyword evidence="3" id="KW-1185">Reference proteome</keyword>
<accession>A0A1I4MXT9</accession>
<evidence type="ECO:0000313" key="2">
    <source>
        <dbReference type="EMBL" id="SFM07905.1"/>
    </source>
</evidence>
<dbReference type="Proteomes" id="UP000199520">
    <property type="component" value="Unassembled WGS sequence"/>
</dbReference>
<dbReference type="CDD" id="cd01012">
    <property type="entry name" value="YcaC_related"/>
    <property type="match status" value="1"/>
</dbReference>
<dbReference type="PANTHER" id="PTHR14119">
    <property type="entry name" value="HYDROLASE"/>
    <property type="match status" value="1"/>
</dbReference>
<dbReference type="STRING" id="1123291.SAMN04490355_10395"/>
<dbReference type="Gene3D" id="3.40.50.850">
    <property type="entry name" value="Isochorismatase-like"/>
    <property type="match status" value="1"/>
</dbReference>
<evidence type="ECO:0000259" key="1">
    <source>
        <dbReference type="Pfam" id="PF00857"/>
    </source>
</evidence>